<keyword evidence="1" id="KW-0175">Coiled coil</keyword>
<dbReference type="PROSITE" id="PS50106">
    <property type="entry name" value="PDZ"/>
    <property type="match status" value="1"/>
</dbReference>
<evidence type="ECO:0000313" key="3">
    <source>
        <dbReference type="EMBL" id="GLX79202.1"/>
    </source>
</evidence>
<feature type="coiled-coil region" evidence="1">
    <location>
        <begin position="23"/>
        <end position="57"/>
    </location>
</feature>
<dbReference type="EMBL" id="BSST01000001">
    <property type="protein sequence ID" value="GLX79202.1"/>
    <property type="molecule type" value="Genomic_DNA"/>
</dbReference>
<dbReference type="SUPFAM" id="SSF50156">
    <property type="entry name" value="PDZ domain-like"/>
    <property type="match status" value="1"/>
</dbReference>
<organism evidence="3 4">
    <name type="scientific">Thalassotalea insulae</name>
    <dbReference type="NCBI Taxonomy" id="2056778"/>
    <lineage>
        <taxon>Bacteria</taxon>
        <taxon>Pseudomonadati</taxon>
        <taxon>Pseudomonadota</taxon>
        <taxon>Gammaproteobacteria</taxon>
        <taxon>Alteromonadales</taxon>
        <taxon>Colwelliaceae</taxon>
        <taxon>Thalassotalea</taxon>
    </lineage>
</organism>
<dbReference type="InterPro" id="IPR036034">
    <property type="entry name" value="PDZ_sf"/>
</dbReference>
<accession>A0ABQ6GX63</accession>
<evidence type="ECO:0000256" key="1">
    <source>
        <dbReference type="SAM" id="Coils"/>
    </source>
</evidence>
<dbReference type="Proteomes" id="UP001157186">
    <property type="component" value="Unassembled WGS sequence"/>
</dbReference>
<comment type="caution">
    <text evidence="3">The sequence shown here is derived from an EMBL/GenBank/DDBJ whole genome shotgun (WGS) entry which is preliminary data.</text>
</comment>
<sequence>MKLVNIAIASLVVVIIASSPRVLAEQEQLSKEQQEQIKLLRDELEFLASKLLKLTGENEYTLSHPGHELIHFGACGEGTSDGIRINCVSPHTAAYNIGLKSGDLLTEINGVKLDKMEAEQAYQLFSAEIKKLKSGDAVKITFEQKGVLKQGKDTIKSIYSPGYEFKVSGNPKKNTD</sequence>
<name>A0ABQ6GX63_9GAMM</name>
<dbReference type="InterPro" id="IPR001478">
    <property type="entry name" value="PDZ"/>
</dbReference>
<dbReference type="Gene3D" id="2.30.42.10">
    <property type="match status" value="1"/>
</dbReference>
<protein>
    <recommendedName>
        <fullName evidence="2">PDZ domain-containing protein</fullName>
    </recommendedName>
</protein>
<keyword evidence="4" id="KW-1185">Reference proteome</keyword>
<dbReference type="Pfam" id="PF00595">
    <property type="entry name" value="PDZ"/>
    <property type="match status" value="1"/>
</dbReference>
<proteinExistence type="predicted"/>
<gene>
    <name evidence="3" type="ORF">tinsulaeT_25420</name>
</gene>
<feature type="domain" description="PDZ" evidence="2">
    <location>
        <begin position="59"/>
        <end position="125"/>
    </location>
</feature>
<evidence type="ECO:0000313" key="4">
    <source>
        <dbReference type="Proteomes" id="UP001157186"/>
    </source>
</evidence>
<dbReference type="RefSeq" id="WP_284245102.1">
    <property type="nucleotide sequence ID" value="NZ_BSST01000001.1"/>
</dbReference>
<dbReference type="SMART" id="SM00228">
    <property type="entry name" value="PDZ"/>
    <property type="match status" value="1"/>
</dbReference>
<evidence type="ECO:0000259" key="2">
    <source>
        <dbReference type="PROSITE" id="PS50106"/>
    </source>
</evidence>
<reference evidence="3 4" key="1">
    <citation type="submission" date="2023-03" db="EMBL/GenBank/DDBJ databases">
        <title>Draft genome sequence of Thalassotalea insulae KCTC 62186T.</title>
        <authorList>
            <person name="Sawabe T."/>
        </authorList>
    </citation>
    <scope>NUCLEOTIDE SEQUENCE [LARGE SCALE GENOMIC DNA]</scope>
    <source>
        <strain evidence="3 4">KCTC 62186</strain>
    </source>
</reference>